<organism evidence="1 2">
    <name type="scientific">Rugamonas aquatica</name>
    <dbReference type="NCBI Taxonomy" id="2743357"/>
    <lineage>
        <taxon>Bacteria</taxon>
        <taxon>Pseudomonadati</taxon>
        <taxon>Pseudomonadota</taxon>
        <taxon>Betaproteobacteria</taxon>
        <taxon>Burkholderiales</taxon>
        <taxon>Oxalobacteraceae</taxon>
        <taxon>Telluria group</taxon>
        <taxon>Rugamonas</taxon>
    </lineage>
</organism>
<comment type="caution">
    <text evidence="1">The sequence shown here is derived from an EMBL/GenBank/DDBJ whole genome shotgun (WGS) entry which is preliminary data.</text>
</comment>
<sequence length="509" mass="56327">MVIMINLAPRGAPYRLSILVLLSLPGCAIPAEWTIVPSVRTRVSYSDNMNLAPPGQARGEFTTEVSPGIAIDTNSPGLKLRMDYTLQKLFYTRQADRSSQQLDASGHADLARDWLSIDARASISQQNMSAFGPQLLDPTQTTGNNSTVRTVSISPVMHHYFRGLANAQLRYDYQRVSSGRLLGVRSDDVNLQLTGDNGGQGWNWDVRADRKNIEDPVLPPVTMSDTALTLSYPINSRLSAFATGGYEKNDYHSTGKQPEGRYGSVGANWTPSPRTRVSASVGRRFFGNTYNLDAEYRLRSMAWTLNYNENITTTHGEFLSIPPTGLSDFLYQLWATRIPDPQTRLQTIKVFLLISQMLGPDGNVNFFSHRYYLQKDWRMATVYSGPRSALSFNLSTTQRTAQTSSAIDSPLLGPDQLALEDRTRQSAAQAGWNWRMSPRSNLTIGASHSRAESLSTGRSDRNTALTLVLTHQLQPKVSASVDVRHVRHTSNTGGNYRENGVGAVLTVAF</sequence>
<protein>
    <submittedName>
        <fullName evidence="1">TIGR03016 family PEP-CTERM system-associated outer membrane protein</fullName>
    </submittedName>
</protein>
<accession>A0A6A7MWB2</accession>
<dbReference type="AlphaFoldDB" id="A0A6A7MWB2"/>
<evidence type="ECO:0000313" key="2">
    <source>
        <dbReference type="Proteomes" id="UP000440498"/>
    </source>
</evidence>
<keyword evidence="2" id="KW-1185">Reference proteome</keyword>
<dbReference type="Proteomes" id="UP000440498">
    <property type="component" value="Unassembled WGS sequence"/>
</dbReference>
<name>A0A6A7MWB2_9BURK</name>
<dbReference type="RefSeq" id="WP_152836321.1">
    <property type="nucleotide sequence ID" value="NZ_WHUG01000001.1"/>
</dbReference>
<proteinExistence type="predicted"/>
<dbReference type="EMBL" id="WHUG01000001">
    <property type="protein sequence ID" value="MQA36979.1"/>
    <property type="molecule type" value="Genomic_DNA"/>
</dbReference>
<reference evidence="1 2" key="1">
    <citation type="submission" date="2019-10" db="EMBL/GenBank/DDBJ databases">
        <title>Two novel species isolated from a subtropical stream in China.</title>
        <authorList>
            <person name="Lu H."/>
        </authorList>
    </citation>
    <scope>NUCLEOTIDE SEQUENCE [LARGE SCALE GENOMIC DNA]</scope>
    <source>
        <strain evidence="1 2">FT29W</strain>
    </source>
</reference>
<dbReference type="InterPro" id="IPR017467">
    <property type="entry name" value="CHP03016_PEP-CTERM"/>
</dbReference>
<dbReference type="NCBIfam" id="TIGR03016">
    <property type="entry name" value="pepcterm_hypo_1"/>
    <property type="match status" value="1"/>
</dbReference>
<evidence type="ECO:0000313" key="1">
    <source>
        <dbReference type="EMBL" id="MQA36979.1"/>
    </source>
</evidence>
<gene>
    <name evidence="1" type="ORF">GEV02_02355</name>
</gene>
<dbReference type="SUPFAM" id="SSF56935">
    <property type="entry name" value="Porins"/>
    <property type="match status" value="1"/>
</dbReference>